<dbReference type="EMBL" id="KN716955">
    <property type="protein sequence ID" value="KJH40952.1"/>
    <property type="molecule type" value="Genomic_DNA"/>
</dbReference>
<reference evidence="2" key="2">
    <citation type="journal article" date="2016" name="Sci. Rep.">
        <title>Dictyocaulus viviparus genome, variome and transcriptome elucidate lungworm biology and support future intervention.</title>
        <authorList>
            <person name="McNulty S.N."/>
            <person name="Strube C."/>
            <person name="Rosa B.A."/>
            <person name="Martin J.C."/>
            <person name="Tyagi R."/>
            <person name="Choi Y.J."/>
            <person name="Wang Q."/>
            <person name="Hallsworth Pepin K."/>
            <person name="Zhang X."/>
            <person name="Ozersky P."/>
            <person name="Wilson R.K."/>
            <person name="Sternberg P.W."/>
            <person name="Gasser R.B."/>
            <person name="Mitreva M."/>
        </authorList>
    </citation>
    <scope>NUCLEOTIDE SEQUENCE [LARGE SCALE GENOMIC DNA]</scope>
    <source>
        <strain evidence="2">HannoverDv2000</strain>
    </source>
</reference>
<dbReference type="Proteomes" id="UP000053766">
    <property type="component" value="Unassembled WGS sequence"/>
</dbReference>
<reference evidence="1 2" key="1">
    <citation type="submission" date="2013-11" db="EMBL/GenBank/DDBJ databases">
        <title>Draft genome of the bovine lungworm Dictyocaulus viviparus.</title>
        <authorList>
            <person name="Mitreva M."/>
        </authorList>
    </citation>
    <scope>NUCLEOTIDE SEQUENCE [LARGE SCALE GENOMIC DNA]</scope>
    <source>
        <strain evidence="1 2">HannoverDv2000</strain>
    </source>
</reference>
<name>A0A0D8XB01_DICVI</name>
<sequence length="128" mass="14599">MMTQGRSLLIAPNLQGYSSIDCHSIRRHQYNLYRQTNTRICVYGCPEHKSECIEHLKSVGLYYSSASLTTEHNHMTRRDATLFSLCGSQHERIRSSSQARHLDTRCTVVQTIPTVLSRDHLAGAAFFE</sequence>
<proteinExistence type="predicted"/>
<evidence type="ECO:0000313" key="1">
    <source>
        <dbReference type="EMBL" id="KJH40952.1"/>
    </source>
</evidence>
<gene>
    <name evidence="1" type="ORF">DICVIV_13083</name>
</gene>
<keyword evidence="2" id="KW-1185">Reference proteome</keyword>
<dbReference type="AlphaFoldDB" id="A0A0D8XB01"/>
<organism evidence="1 2">
    <name type="scientific">Dictyocaulus viviparus</name>
    <name type="common">Bovine lungworm</name>
    <dbReference type="NCBI Taxonomy" id="29172"/>
    <lineage>
        <taxon>Eukaryota</taxon>
        <taxon>Metazoa</taxon>
        <taxon>Ecdysozoa</taxon>
        <taxon>Nematoda</taxon>
        <taxon>Chromadorea</taxon>
        <taxon>Rhabditida</taxon>
        <taxon>Rhabditina</taxon>
        <taxon>Rhabditomorpha</taxon>
        <taxon>Strongyloidea</taxon>
        <taxon>Metastrongylidae</taxon>
        <taxon>Dictyocaulus</taxon>
    </lineage>
</organism>
<protein>
    <submittedName>
        <fullName evidence="1">Uncharacterized protein</fullName>
    </submittedName>
</protein>
<evidence type="ECO:0000313" key="2">
    <source>
        <dbReference type="Proteomes" id="UP000053766"/>
    </source>
</evidence>
<accession>A0A0D8XB01</accession>